<dbReference type="OrthoDB" id="295045at2759"/>
<comment type="caution">
    <text evidence="1">The sequence shown here is derived from an EMBL/GenBank/DDBJ whole genome shotgun (WGS) entry which is preliminary data.</text>
</comment>
<evidence type="ECO:0000313" key="1">
    <source>
        <dbReference type="EMBL" id="CAD8076814.1"/>
    </source>
</evidence>
<sequence>MISQALLRQETKKRSLISRPSSKSNNFLPEIIQTPSSNQFQKQQNIIFNPPKGIDVLNLHKITNHEHPVELYSSRIEMQRKELIREIFGSEKKPFIKQQQLTHRNIEKKEDNQYDQQMQLKSILKRKSSNSREHTDLFDFFELDHQDLKQQQKNQKFIEQIQQTPNSYQQQSNFNRLKHNKQVSLQPIQKEEFSPTISPGKKIVSFNKQIQIKMIDPNEDKPKSNQKSFRRLYTMADLLDKS</sequence>
<protein>
    <submittedName>
        <fullName evidence="1">Uncharacterized protein</fullName>
    </submittedName>
</protein>
<organism evidence="1 2">
    <name type="scientific">Paramecium sonneborni</name>
    <dbReference type="NCBI Taxonomy" id="65129"/>
    <lineage>
        <taxon>Eukaryota</taxon>
        <taxon>Sar</taxon>
        <taxon>Alveolata</taxon>
        <taxon>Ciliophora</taxon>
        <taxon>Intramacronucleata</taxon>
        <taxon>Oligohymenophorea</taxon>
        <taxon>Peniculida</taxon>
        <taxon>Parameciidae</taxon>
        <taxon>Paramecium</taxon>
    </lineage>
</organism>
<reference evidence="1" key="1">
    <citation type="submission" date="2021-01" db="EMBL/GenBank/DDBJ databases">
        <authorList>
            <consortium name="Genoscope - CEA"/>
            <person name="William W."/>
        </authorList>
    </citation>
    <scope>NUCLEOTIDE SEQUENCE</scope>
</reference>
<gene>
    <name evidence="1" type="ORF">PSON_ATCC_30995.1.T0350182</name>
</gene>
<dbReference type="AlphaFoldDB" id="A0A8S1MPH1"/>
<name>A0A8S1MPH1_9CILI</name>
<proteinExistence type="predicted"/>
<accession>A0A8S1MPH1</accession>
<keyword evidence="2" id="KW-1185">Reference proteome</keyword>
<evidence type="ECO:0000313" key="2">
    <source>
        <dbReference type="Proteomes" id="UP000692954"/>
    </source>
</evidence>
<dbReference type="EMBL" id="CAJJDN010000035">
    <property type="protein sequence ID" value="CAD8076814.1"/>
    <property type="molecule type" value="Genomic_DNA"/>
</dbReference>
<dbReference type="Proteomes" id="UP000692954">
    <property type="component" value="Unassembled WGS sequence"/>
</dbReference>